<dbReference type="PROSITE" id="PS50928">
    <property type="entry name" value="ABC_TM1"/>
    <property type="match status" value="1"/>
</dbReference>
<dbReference type="GO" id="GO:0035435">
    <property type="term" value="P:phosphate ion transmembrane transport"/>
    <property type="evidence" value="ECO:0007669"/>
    <property type="project" value="InterPro"/>
</dbReference>
<reference evidence="10 14" key="2">
    <citation type="journal article" date="2017" name="Sci. Rep.">
        <title>Isolation and genomic characterization of a Dehalococcoides strain suggests genomic rearrangement during culture.</title>
        <authorList>
            <person name="Yohda M."/>
            <person name="Ikegami K."/>
            <person name="Aita Y."/>
            <person name="Kitajima M."/>
            <person name="Takechi A."/>
            <person name="Iwamoto M."/>
            <person name="Fukuda T."/>
            <person name="Tamura N."/>
            <person name="Shibasaki J."/>
            <person name="Koike S."/>
            <person name="Komatsu D."/>
            <person name="Miyagi S."/>
            <person name="Nishimura M."/>
            <person name="Uchino Y."/>
            <person name="Shiroma A."/>
            <person name="Shimoji M."/>
            <person name="Tamotsu H."/>
            <person name="Ashimine N."/>
            <person name="Shinzato M."/>
            <person name="Ohki S."/>
            <person name="Nakano K."/>
            <person name="Teruya K."/>
            <person name="Satou K."/>
            <person name="Hirano T."/>
            <person name="Yagi O."/>
        </authorList>
    </citation>
    <scope>NUCLEOTIDE SEQUENCE [LARGE SCALE GENOMIC DNA]</scope>
    <source>
        <strain evidence="10 14">UCH-ATV1</strain>
    </source>
</reference>
<keyword evidence="5 8" id="KW-0812">Transmembrane</keyword>
<evidence type="ECO:0000313" key="13">
    <source>
        <dbReference type="Proteomes" id="UP000053577"/>
    </source>
</evidence>
<feature type="transmembrane region" description="Helical" evidence="8">
    <location>
        <begin position="12"/>
        <end position="37"/>
    </location>
</feature>
<dbReference type="Proteomes" id="UP001327986">
    <property type="component" value="Chromosome"/>
</dbReference>
<feature type="domain" description="ABC transmembrane type-1" evidence="9">
    <location>
        <begin position="66"/>
        <end position="268"/>
    </location>
</feature>
<evidence type="ECO:0000256" key="6">
    <source>
        <dbReference type="ARBA" id="ARBA00022989"/>
    </source>
</evidence>
<evidence type="ECO:0000256" key="1">
    <source>
        <dbReference type="ARBA" id="ARBA00004651"/>
    </source>
</evidence>
<dbReference type="EMBL" id="AP017649">
    <property type="protein sequence ID" value="BAZ96777.1"/>
    <property type="molecule type" value="Genomic_DNA"/>
</dbReference>
<dbReference type="EMBL" id="JGYD01000011">
    <property type="protein sequence ID" value="KSV18440.1"/>
    <property type="molecule type" value="Genomic_DNA"/>
</dbReference>
<accession>A0A0V8M3V0</accession>
<proteinExistence type="inferred from homology"/>
<dbReference type="PANTHER" id="PTHR43470:SF3">
    <property type="entry name" value="PHOSPHATE TRANSPORT SYSTEM PERMEASE PROTEIN PSTA-RELATED"/>
    <property type="match status" value="1"/>
</dbReference>
<protein>
    <recommendedName>
        <fullName evidence="8">Phosphate transport system permease protein PstA</fullName>
    </recommendedName>
</protein>
<name>A0A0V8M3V0_9CHLR</name>
<dbReference type="InterPro" id="IPR000515">
    <property type="entry name" value="MetI-like"/>
</dbReference>
<dbReference type="AlphaFoldDB" id="A0A0V8M3V0"/>
<dbReference type="SUPFAM" id="SSF161098">
    <property type="entry name" value="MetI-like"/>
    <property type="match status" value="1"/>
</dbReference>
<comment type="similarity">
    <text evidence="2 8">Belongs to the binding-protein-dependent transport system permease family. CysTW subfamily.</text>
</comment>
<feature type="transmembrane region" description="Helical" evidence="8">
    <location>
        <begin position="250"/>
        <end position="268"/>
    </location>
</feature>
<dbReference type="RefSeq" id="WP_010935945.1">
    <property type="nucleotide sequence ID" value="NZ_AP017649.1"/>
</dbReference>
<keyword evidence="3" id="KW-0813">Transport</keyword>
<gene>
    <name evidence="12" type="primary">pstA</name>
    <name evidence="11" type="ORF">DA01_03285</name>
    <name evidence="10" type="ORF">DEHALATV1_0149</name>
    <name evidence="12" type="ORF">VLL09_04215</name>
</gene>
<evidence type="ECO:0000313" key="11">
    <source>
        <dbReference type="EMBL" id="KSV18440.1"/>
    </source>
</evidence>
<evidence type="ECO:0000313" key="12">
    <source>
        <dbReference type="EMBL" id="WRO06598.1"/>
    </source>
</evidence>
<sequence length="283" mass="29701">MLKFSSRSTQKVAFTILWAAGIITLLVLLLIIGYIIVRGLPGFSWDFLITPPAGGLAGEGGISSTIVTTLYLVGLTLLILVPVGIGAAIYLVEYAPDNRLTRFIRYGVQTLAGVPSILFGLFGFALFVTALHFRFSILSGALTLACLLLPVLITATEEALKAVPRSYRAGAMALGATKWQAVTHVILPAALPGIATGVILCAGRALGETACLYVTMGGSAAMPESLLSGGRSLALHVFYLATETNAMDKAMATAAVLIVIIVGLNGLTNFISRRFQKRICGGV</sequence>
<dbReference type="Pfam" id="PF00528">
    <property type="entry name" value="BPD_transp_1"/>
    <property type="match status" value="1"/>
</dbReference>
<evidence type="ECO:0000256" key="2">
    <source>
        <dbReference type="ARBA" id="ARBA00007069"/>
    </source>
</evidence>
<dbReference type="GO" id="GO:0005886">
    <property type="term" value="C:plasma membrane"/>
    <property type="evidence" value="ECO:0007669"/>
    <property type="project" value="UniProtKB-SubCell"/>
</dbReference>
<evidence type="ECO:0000313" key="14">
    <source>
        <dbReference type="Proteomes" id="UP000218257"/>
    </source>
</evidence>
<dbReference type="PATRIC" id="fig|61435.5.peg.658"/>
<reference evidence="12" key="3">
    <citation type="submission" date="2023-12" db="EMBL/GenBank/DDBJ databases">
        <title>Isolation of organohalide respiring bacteria Dehalococcoides mccartyi strain GPTCE1 in groundwater collected near a chemical plant in Suzhou, China.</title>
        <authorList>
            <person name="Liu G."/>
        </authorList>
    </citation>
    <scope>NUCLEOTIDE SEQUENCE</scope>
    <source>
        <strain evidence="12">GPTCE1</strain>
    </source>
</reference>
<keyword evidence="4 8" id="KW-1003">Cell membrane</keyword>
<keyword evidence="7 8" id="KW-0472">Membrane</keyword>
<dbReference type="Proteomes" id="UP000053577">
    <property type="component" value="Unassembled WGS sequence"/>
</dbReference>
<evidence type="ECO:0000259" key="9">
    <source>
        <dbReference type="PROSITE" id="PS50928"/>
    </source>
</evidence>
<evidence type="ECO:0000256" key="8">
    <source>
        <dbReference type="RuleBase" id="RU363043"/>
    </source>
</evidence>
<dbReference type="InterPro" id="IPR005672">
    <property type="entry name" value="Phosphate_PstA"/>
</dbReference>
<keyword evidence="6 8" id="KW-1133">Transmembrane helix</keyword>
<reference evidence="11 13" key="1">
    <citation type="journal article" date="2015" name="Sci. Rep.">
        <title>A comparative genomics and reductive dehalogenase gene transcription study of two chloroethene-respiring bacteria, Dehalococcoides mccartyi strains MB and 11a.</title>
        <authorList>
            <person name="Low A."/>
            <person name="Shen Z."/>
            <person name="Cheng D."/>
            <person name="Rogers M.J."/>
            <person name="Lee P.K."/>
            <person name="He J."/>
        </authorList>
    </citation>
    <scope>NUCLEOTIDE SEQUENCE [LARGE SCALE GENOMIC DNA]</scope>
    <source>
        <strain evidence="11 13">MB</strain>
    </source>
</reference>
<dbReference type="OrthoDB" id="9785113at2"/>
<evidence type="ECO:0000256" key="4">
    <source>
        <dbReference type="ARBA" id="ARBA00022475"/>
    </source>
</evidence>
<dbReference type="eggNOG" id="COG0581">
    <property type="taxonomic scope" value="Bacteria"/>
</dbReference>
<feature type="transmembrane region" description="Helical" evidence="8">
    <location>
        <begin position="70"/>
        <end position="92"/>
    </location>
</feature>
<feature type="transmembrane region" description="Helical" evidence="8">
    <location>
        <begin position="181"/>
        <end position="206"/>
    </location>
</feature>
<dbReference type="EMBL" id="CP141531">
    <property type="protein sequence ID" value="WRO06598.1"/>
    <property type="molecule type" value="Genomic_DNA"/>
</dbReference>
<dbReference type="GO" id="GO:0005315">
    <property type="term" value="F:phosphate transmembrane transporter activity"/>
    <property type="evidence" value="ECO:0007669"/>
    <property type="project" value="InterPro"/>
</dbReference>
<feature type="transmembrane region" description="Helical" evidence="8">
    <location>
        <begin position="104"/>
        <end position="131"/>
    </location>
</feature>
<dbReference type="InterPro" id="IPR035906">
    <property type="entry name" value="MetI-like_sf"/>
</dbReference>
<evidence type="ECO:0000313" key="10">
    <source>
        <dbReference type="EMBL" id="BAZ96777.1"/>
    </source>
</evidence>
<evidence type="ECO:0000256" key="7">
    <source>
        <dbReference type="ARBA" id="ARBA00023136"/>
    </source>
</evidence>
<dbReference type="PANTHER" id="PTHR43470">
    <property type="entry name" value="PHOSPHATE TRANSPORT SYSTEM PERMEASE PROTEIN PSTA-RELATED"/>
    <property type="match status" value="1"/>
</dbReference>
<evidence type="ECO:0000256" key="3">
    <source>
        <dbReference type="ARBA" id="ARBA00022448"/>
    </source>
</evidence>
<dbReference type="Gene3D" id="1.10.3720.10">
    <property type="entry name" value="MetI-like"/>
    <property type="match status" value="1"/>
</dbReference>
<feature type="transmembrane region" description="Helical" evidence="8">
    <location>
        <begin position="137"/>
        <end position="160"/>
    </location>
</feature>
<dbReference type="GeneID" id="3230488"/>
<dbReference type="NCBIfam" id="TIGR00974">
    <property type="entry name" value="3a0107s02c"/>
    <property type="match status" value="1"/>
</dbReference>
<organism evidence="11 13">
    <name type="scientific">Dehalococcoides mccartyi</name>
    <dbReference type="NCBI Taxonomy" id="61435"/>
    <lineage>
        <taxon>Bacteria</taxon>
        <taxon>Bacillati</taxon>
        <taxon>Chloroflexota</taxon>
        <taxon>Dehalococcoidia</taxon>
        <taxon>Dehalococcoidales</taxon>
        <taxon>Dehalococcoidaceae</taxon>
        <taxon>Dehalococcoides</taxon>
    </lineage>
</organism>
<evidence type="ECO:0000256" key="5">
    <source>
        <dbReference type="ARBA" id="ARBA00022692"/>
    </source>
</evidence>
<comment type="subcellular location">
    <subcellularLocation>
        <location evidence="1 8">Cell membrane</location>
        <topology evidence="1 8">Multi-pass membrane protein</topology>
    </subcellularLocation>
</comment>
<dbReference type="Proteomes" id="UP000218257">
    <property type="component" value="Chromosome"/>
</dbReference>
<dbReference type="CDD" id="cd06261">
    <property type="entry name" value="TM_PBP2"/>
    <property type="match status" value="1"/>
</dbReference>